<keyword evidence="2" id="KW-1185">Reference proteome</keyword>
<proteinExistence type="predicted"/>
<dbReference type="EMBL" id="VDCV01000003">
    <property type="protein sequence ID" value="KAB5564214.1"/>
    <property type="molecule type" value="Genomic_DNA"/>
</dbReference>
<accession>A0A5N5N9Q6</accession>
<sequence>MIDTASQPTPLIIFKEVNSFWSSLQPRQYVHISNLMTKFKSCKGNLIAVCLHARINRRKSFDCLHHHNTGKLEVASPKLAHPVNLLLYLSSIPSPPTQYDVVVADEWISFNKCSSSSDSRCIGILLFHKAYIAGFITSPSATRRLGYW</sequence>
<evidence type="ECO:0000313" key="2">
    <source>
        <dbReference type="Proteomes" id="UP000326939"/>
    </source>
</evidence>
<protein>
    <submittedName>
        <fullName evidence="1">Uncharacterized protein</fullName>
    </submittedName>
</protein>
<reference evidence="2" key="1">
    <citation type="journal article" date="2019" name="Gigascience">
        <title>De novo genome assembly of the endangered Acer yangbiense, a plant species with extremely small populations endemic to Yunnan Province, China.</title>
        <authorList>
            <person name="Yang J."/>
            <person name="Wariss H.M."/>
            <person name="Tao L."/>
            <person name="Zhang R."/>
            <person name="Yun Q."/>
            <person name="Hollingsworth P."/>
            <person name="Dao Z."/>
            <person name="Luo G."/>
            <person name="Guo H."/>
            <person name="Ma Y."/>
            <person name="Sun W."/>
        </authorList>
    </citation>
    <scope>NUCLEOTIDE SEQUENCE [LARGE SCALE GENOMIC DNA]</scope>
    <source>
        <strain evidence="2">cv. br00</strain>
    </source>
</reference>
<dbReference type="AlphaFoldDB" id="A0A5N5N9Q6"/>
<dbReference type="Proteomes" id="UP000326939">
    <property type="component" value="Chromosome 3"/>
</dbReference>
<comment type="caution">
    <text evidence="1">The sequence shown here is derived from an EMBL/GenBank/DDBJ whole genome shotgun (WGS) entry which is preliminary data.</text>
</comment>
<gene>
    <name evidence="1" type="ORF">DKX38_004268</name>
</gene>
<organism evidence="1 2">
    <name type="scientific">Salix brachista</name>
    <dbReference type="NCBI Taxonomy" id="2182728"/>
    <lineage>
        <taxon>Eukaryota</taxon>
        <taxon>Viridiplantae</taxon>
        <taxon>Streptophyta</taxon>
        <taxon>Embryophyta</taxon>
        <taxon>Tracheophyta</taxon>
        <taxon>Spermatophyta</taxon>
        <taxon>Magnoliopsida</taxon>
        <taxon>eudicotyledons</taxon>
        <taxon>Gunneridae</taxon>
        <taxon>Pentapetalae</taxon>
        <taxon>rosids</taxon>
        <taxon>fabids</taxon>
        <taxon>Malpighiales</taxon>
        <taxon>Salicaceae</taxon>
        <taxon>Saliceae</taxon>
        <taxon>Salix</taxon>
    </lineage>
</organism>
<name>A0A5N5N9Q6_9ROSI</name>
<evidence type="ECO:0000313" key="1">
    <source>
        <dbReference type="EMBL" id="KAB5564214.1"/>
    </source>
</evidence>